<evidence type="ECO:0000256" key="1">
    <source>
        <dbReference type="ARBA" id="ARBA00004141"/>
    </source>
</evidence>
<feature type="transmembrane region" description="Helical" evidence="5">
    <location>
        <begin position="141"/>
        <end position="160"/>
    </location>
</feature>
<evidence type="ECO:0000313" key="8">
    <source>
        <dbReference type="Proteomes" id="UP001206639"/>
    </source>
</evidence>
<evidence type="ECO:0000313" key="7">
    <source>
        <dbReference type="EMBL" id="MCT7660163.1"/>
    </source>
</evidence>
<dbReference type="EMBL" id="JAODWD010000004">
    <property type="protein sequence ID" value="MCT7660163.1"/>
    <property type="molecule type" value="Genomic_DNA"/>
</dbReference>
<feature type="transmembrane region" description="Helical" evidence="5">
    <location>
        <begin position="419"/>
        <end position="439"/>
    </location>
</feature>
<feature type="transmembrane region" description="Helical" evidence="5">
    <location>
        <begin position="36"/>
        <end position="52"/>
    </location>
</feature>
<feature type="transmembrane region" description="Helical" evidence="5">
    <location>
        <begin position="282"/>
        <end position="301"/>
    </location>
</feature>
<evidence type="ECO:0000259" key="6">
    <source>
        <dbReference type="Pfam" id="PF04932"/>
    </source>
</evidence>
<gene>
    <name evidence="7" type="ORF">N4S67_17235</name>
</gene>
<keyword evidence="3 5" id="KW-1133">Transmembrane helix</keyword>
<feature type="transmembrane region" description="Helical" evidence="5">
    <location>
        <begin position="81"/>
        <end position="101"/>
    </location>
</feature>
<proteinExistence type="predicted"/>
<feature type="transmembrane region" description="Helical" evidence="5">
    <location>
        <begin position="235"/>
        <end position="251"/>
    </location>
</feature>
<keyword evidence="2 5" id="KW-0812">Transmembrane</keyword>
<protein>
    <submittedName>
        <fullName evidence="7">O-antigen ligase family protein</fullName>
    </submittedName>
</protein>
<sequence>MILAPEGRLASASVVAAGLLACFTVGVFAVRSTTEGLILIGALGCLVVYLTGPHRMVWIALFLAFASLPAALYVGKVIGPVSIYLHQAAVVLAIVFLMSRAGLHFSRFVLPLVFALAVTFFAAAGTMAGHDPVDVAREASFLYETVAGCVLAVVIIRTGIVSQAVRVMALVLWFSAGMILASSVTGLKLAGRAESLRSETGSEAIRILTATQAPALVVLTALVAASIVGRARLSTWLMLGPPALAISLLSFSRHMLIAVAVGAGVAFLTSIGWAAMRRSATLVAAGVVTLAVGVPLSLFLLHGAGPGEWLAEQVQAFSHRVLGGVSASALSVDSSTIARLHETVSLRTAIEDSPLLGHGLGFAYQLPFGEAGSFTATLGTTYAHNFYLWWLAKAGVVGMIAFALFALPPVLSALRTATVPAKISASVLLALLTICVVNPLPLEPASSLVLGMAVGAAMAFGRPGRTSPPATSTPSPVAHTSG</sequence>
<feature type="transmembrane region" description="Helical" evidence="5">
    <location>
        <begin position="108"/>
        <end position="129"/>
    </location>
</feature>
<keyword evidence="7" id="KW-0436">Ligase</keyword>
<dbReference type="Pfam" id="PF04932">
    <property type="entry name" value="Wzy_C"/>
    <property type="match status" value="1"/>
</dbReference>
<feature type="transmembrane region" description="Helical" evidence="5">
    <location>
        <begin position="167"/>
        <end position="187"/>
    </location>
</feature>
<feature type="domain" description="O-antigen ligase-related" evidence="6">
    <location>
        <begin position="244"/>
        <end position="403"/>
    </location>
</feature>
<evidence type="ECO:0000256" key="2">
    <source>
        <dbReference type="ARBA" id="ARBA00022692"/>
    </source>
</evidence>
<organism evidence="7 8">
    <name type="scientific">Mycobacterium deserti</name>
    <dbReference type="NCBI Taxonomy" id="2978347"/>
    <lineage>
        <taxon>Bacteria</taxon>
        <taxon>Bacillati</taxon>
        <taxon>Actinomycetota</taxon>
        <taxon>Actinomycetes</taxon>
        <taxon>Mycobacteriales</taxon>
        <taxon>Mycobacteriaceae</taxon>
        <taxon>Mycobacterium</taxon>
    </lineage>
</organism>
<feature type="transmembrane region" description="Helical" evidence="5">
    <location>
        <begin position="257"/>
        <end position="275"/>
    </location>
</feature>
<dbReference type="InterPro" id="IPR007016">
    <property type="entry name" value="O-antigen_ligase-rel_domated"/>
</dbReference>
<accession>A0ABT2MD20</accession>
<feature type="transmembrane region" description="Helical" evidence="5">
    <location>
        <begin position="57"/>
        <end position="75"/>
    </location>
</feature>
<evidence type="ECO:0000256" key="5">
    <source>
        <dbReference type="SAM" id="Phobius"/>
    </source>
</evidence>
<keyword evidence="8" id="KW-1185">Reference proteome</keyword>
<dbReference type="Proteomes" id="UP001206639">
    <property type="component" value="Unassembled WGS sequence"/>
</dbReference>
<keyword evidence="4 5" id="KW-0472">Membrane</keyword>
<evidence type="ECO:0000256" key="3">
    <source>
        <dbReference type="ARBA" id="ARBA00022989"/>
    </source>
</evidence>
<reference evidence="8" key="1">
    <citation type="submission" date="2023-07" db="EMBL/GenBank/DDBJ databases">
        <authorList>
            <person name="Deng Y."/>
            <person name="Zhang Y.-Q."/>
        </authorList>
    </citation>
    <scope>NUCLEOTIDE SEQUENCE [LARGE SCALE GENOMIC DNA]</scope>
    <source>
        <strain evidence="8">CPCC 205710</strain>
    </source>
</reference>
<feature type="transmembrane region" description="Helical" evidence="5">
    <location>
        <begin position="12"/>
        <end position="30"/>
    </location>
</feature>
<evidence type="ECO:0000256" key="4">
    <source>
        <dbReference type="ARBA" id="ARBA00023136"/>
    </source>
</evidence>
<dbReference type="RefSeq" id="WP_260994226.1">
    <property type="nucleotide sequence ID" value="NZ_JAODWD010000004.1"/>
</dbReference>
<feature type="transmembrane region" description="Helical" evidence="5">
    <location>
        <begin position="387"/>
        <end position="407"/>
    </location>
</feature>
<feature type="transmembrane region" description="Helical" evidence="5">
    <location>
        <begin position="207"/>
        <end position="228"/>
    </location>
</feature>
<name>A0ABT2MD20_9MYCO</name>
<dbReference type="GO" id="GO:0016874">
    <property type="term" value="F:ligase activity"/>
    <property type="evidence" value="ECO:0007669"/>
    <property type="project" value="UniProtKB-KW"/>
</dbReference>
<comment type="subcellular location">
    <subcellularLocation>
        <location evidence="1">Membrane</location>
        <topology evidence="1">Multi-pass membrane protein</topology>
    </subcellularLocation>
</comment>
<comment type="caution">
    <text evidence="7">The sequence shown here is derived from an EMBL/GenBank/DDBJ whole genome shotgun (WGS) entry which is preliminary data.</text>
</comment>